<protein>
    <submittedName>
        <fullName evidence="2">Uncharacterized protein</fullName>
    </submittedName>
</protein>
<reference evidence="3" key="1">
    <citation type="journal article" date="2012" name="Nat. Biotechnol.">
        <title>Reference genome sequence of the model plant Setaria.</title>
        <authorList>
            <person name="Bennetzen J.L."/>
            <person name="Schmutz J."/>
            <person name="Wang H."/>
            <person name="Percifield R."/>
            <person name="Hawkins J."/>
            <person name="Pontaroli A.C."/>
            <person name="Estep M."/>
            <person name="Feng L."/>
            <person name="Vaughn J.N."/>
            <person name="Grimwood J."/>
            <person name="Jenkins J."/>
            <person name="Barry K."/>
            <person name="Lindquist E."/>
            <person name="Hellsten U."/>
            <person name="Deshpande S."/>
            <person name="Wang X."/>
            <person name="Wu X."/>
            <person name="Mitros T."/>
            <person name="Triplett J."/>
            <person name="Yang X."/>
            <person name="Ye C.Y."/>
            <person name="Mauro-Herrera M."/>
            <person name="Wang L."/>
            <person name="Li P."/>
            <person name="Sharma M."/>
            <person name="Sharma R."/>
            <person name="Ronald P.C."/>
            <person name="Panaud O."/>
            <person name="Kellogg E.A."/>
            <person name="Brutnell T.P."/>
            <person name="Doust A.N."/>
            <person name="Tuskan G.A."/>
            <person name="Rokhsar D."/>
            <person name="Devos K.M."/>
        </authorList>
    </citation>
    <scope>NUCLEOTIDE SEQUENCE [LARGE SCALE GENOMIC DNA]</scope>
    <source>
        <strain evidence="3">cv. Yugu1</strain>
    </source>
</reference>
<feature type="compositionally biased region" description="Basic residues" evidence="1">
    <location>
        <begin position="1"/>
        <end position="10"/>
    </location>
</feature>
<evidence type="ECO:0000256" key="1">
    <source>
        <dbReference type="SAM" id="MobiDB-lite"/>
    </source>
</evidence>
<keyword evidence="3" id="KW-1185">Reference proteome</keyword>
<dbReference type="Gramene" id="KQL09376">
    <property type="protein sequence ID" value="KQL09376"/>
    <property type="gene ID" value="SETIT_008934mg"/>
</dbReference>
<reference evidence="2" key="2">
    <citation type="submission" date="2018-08" db="UniProtKB">
        <authorList>
            <consortium name="EnsemblPlants"/>
        </authorList>
    </citation>
    <scope>IDENTIFICATION</scope>
    <source>
        <strain evidence="2">Yugu1</strain>
    </source>
</reference>
<sequence>MAGRIPRRAGRLNLASAGAGRSQPRRSSSHPPEP</sequence>
<dbReference type="HOGENOM" id="CLU_3377935_0_0_1"/>
<dbReference type="EMBL" id="AGNK02002211">
    <property type="status" value="NOT_ANNOTATED_CDS"/>
    <property type="molecule type" value="Genomic_DNA"/>
</dbReference>
<dbReference type="InParanoid" id="K3Y3Z6"/>
<evidence type="ECO:0000313" key="3">
    <source>
        <dbReference type="Proteomes" id="UP000004995"/>
    </source>
</evidence>
<accession>K3Y3Z6</accession>
<dbReference type="EnsemblPlants" id="KQL09376">
    <property type="protein sequence ID" value="KQL09376"/>
    <property type="gene ID" value="SETIT_008934mg"/>
</dbReference>
<evidence type="ECO:0000313" key="2">
    <source>
        <dbReference type="EnsemblPlants" id="KQL09376"/>
    </source>
</evidence>
<dbReference type="Proteomes" id="UP000004995">
    <property type="component" value="Unassembled WGS sequence"/>
</dbReference>
<name>K3Y3Z6_SETIT</name>
<proteinExistence type="predicted"/>
<organism evidence="2 3">
    <name type="scientific">Setaria italica</name>
    <name type="common">Foxtail millet</name>
    <name type="synonym">Panicum italicum</name>
    <dbReference type="NCBI Taxonomy" id="4555"/>
    <lineage>
        <taxon>Eukaryota</taxon>
        <taxon>Viridiplantae</taxon>
        <taxon>Streptophyta</taxon>
        <taxon>Embryophyta</taxon>
        <taxon>Tracheophyta</taxon>
        <taxon>Spermatophyta</taxon>
        <taxon>Magnoliopsida</taxon>
        <taxon>Liliopsida</taxon>
        <taxon>Poales</taxon>
        <taxon>Poaceae</taxon>
        <taxon>PACMAD clade</taxon>
        <taxon>Panicoideae</taxon>
        <taxon>Panicodae</taxon>
        <taxon>Paniceae</taxon>
        <taxon>Cenchrinae</taxon>
        <taxon>Setaria</taxon>
    </lineage>
</organism>
<dbReference type="AlphaFoldDB" id="K3Y3Z6"/>
<feature type="region of interest" description="Disordered" evidence="1">
    <location>
        <begin position="1"/>
        <end position="34"/>
    </location>
</feature>